<proteinExistence type="predicted"/>
<evidence type="ECO:0000313" key="1">
    <source>
        <dbReference type="EMBL" id="EDQ02978.1"/>
    </source>
</evidence>
<protein>
    <submittedName>
        <fullName evidence="1">Uncharacterized protein</fullName>
    </submittedName>
</protein>
<name>A0ABP2D5M8_9RHOB</name>
<sequence length="80" mass="8514">MLTLLPASGMAILFLLILFRSGLPISTVLNAAVHLAIAQRGKSLGLLKAFSFDAPWKDGEAMIAKSEFAGYPTDVTSGKY</sequence>
<gene>
    <name evidence="1" type="ORF">OIHEL45_19606</name>
</gene>
<keyword evidence="2" id="KW-1185">Reference proteome</keyword>
<comment type="caution">
    <text evidence="1">The sequence shown here is derived from an EMBL/GenBank/DDBJ whole genome shotgun (WGS) entry which is preliminary data.</text>
</comment>
<accession>A0ABP2D5M8</accession>
<dbReference type="EMBL" id="ABID01000063">
    <property type="protein sequence ID" value="EDQ02978.1"/>
    <property type="molecule type" value="Genomic_DNA"/>
</dbReference>
<organism evidence="1 2">
    <name type="scientific">Sulfitobacter indolifex HEL-45</name>
    <dbReference type="NCBI Taxonomy" id="391624"/>
    <lineage>
        <taxon>Bacteria</taxon>
        <taxon>Pseudomonadati</taxon>
        <taxon>Pseudomonadota</taxon>
        <taxon>Alphaproteobacteria</taxon>
        <taxon>Rhodobacterales</taxon>
        <taxon>Roseobacteraceae</taxon>
        <taxon>Sulfitobacter</taxon>
    </lineage>
</organism>
<evidence type="ECO:0000313" key="2">
    <source>
        <dbReference type="Proteomes" id="UP000003257"/>
    </source>
</evidence>
<dbReference type="Proteomes" id="UP000003257">
    <property type="component" value="Unassembled WGS sequence"/>
</dbReference>
<reference evidence="1 2" key="1">
    <citation type="submission" date="2007-11" db="EMBL/GenBank/DDBJ databases">
        <authorList>
            <person name="Wagner-Dobler I."/>
            <person name="Ferriera S."/>
            <person name="Johnson J."/>
            <person name="Kravitz S."/>
            <person name="Beeson K."/>
            <person name="Sutton G."/>
            <person name="Rogers Y.-H."/>
            <person name="Friedman R."/>
            <person name="Frazier M."/>
            <person name="Venter J.C."/>
        </authorList>
    </citation>
    <scope>NUCLEOTIDE SEQUENCE [LARGE SCALE GENOMIC DNA]</scope>
    <source>
        <strain evidence="1 2">HEL-45</strain>
    </source>
</reference>